<dbReference type="InterPro" id="IPR000092">
    <property type="entry name" value="Polyprenyl_synt"/>
</dbReference>
<keyword evidence="4" id="KW-0479">Metal-binding</keyword>
<name>A0A017T5E7_9BACT</name>
<dbReference type="Pfam" id="PF00348">
    <property type="entry name" value="polyprenyl_synt"/>
    <property type="match status" value="1"/>
</dbReference>
<dbReference type="CDD" id="cd00685">
    <property type="entry name" value="Trans_IPPS_HT"/>
    <property type="match status" value="1"/>
</dbReference>
<accession>A0A017T5E7</accession>
<proteinExistence type="inferred from homology"/>
<dbReference type="STRING" id="1192034.CAP_5221"/>
<evidence type="ECO:0000256" key="6">
    <source>
        <dbReference type="ARBA" id="ARBA00023229"/>
    </source>
</evidence>
<dbReference type="PANTHER" id="PTHR43281">
    <property type="entry name" value="FARNESYL DIPHOSPHATE SYNTHASE"/>
    <property type="match status" value="1"/>
</dbReference>
<evidence type="ECO:0000256" key="1">
    <source>
        <dbReference type="ARBA" id="ARBA00001946"/>
    </source>
</evidence>
<gene>
    <name evidence="8" type="ORF">CAP_5221</name>
</gene>
<keyword evidence="5" id="KW-0460">Magnesium</keyword>
<sequence length="303" mass="31624">MDPADRIERALRAAVAPLSSPDSPPTLIAAVQHAIFPGGSRVRPRLCLAVASACGDAAPALSEATAVAIELIHCASLVHDDLPCFDDAPVRRGLPSVHAAFGQPLAVLAGDQLIALSFEVLAQAALVDALPAPQHAVRAVRLTQVVGRAVGVPHGIIGGQGWESESCIPAAVYRRAKTGALFEAAAVGGAVAAGQDGGAWRTFGQRIGEAYQLADDLLDVSGDPEEIGKPVGRDEALGRPNVAVQLGVHGTRRLLRELVHEAIEAMPSCYHADELRAWVRELSEKLSIARRPPSRLHAGADTA</sequence>
<protein>
    <submittedName>
        <fullName evidence="8">Geranylgeranyl diphosphate synthase</fullName>
    </submittedName>
</protein>
<comment type="cofactor">
    <cofactor evidence="1">
        <name>Mg(2+)</name>
        <dbReference type="ChEBI" id="CHEBI:18420"/>
    </cofactor>
</comment>
<evidence type="ECO:0000256" key="4">
    <source>
        <dbReference type="ARBA" id="ARBA00022723"/>
    </source>
</evidence>
<dbReference type="Proteomes" id="UP000019678">
    <property type="component" value="Unassembled WGS sequence"/>
</dbReference>
<dbReference type="PROSITE" id="PS00444">
    <property type="entry name" value="POLYPRENYL_SYNTHASE_2"/>
    <property type="match status" value="1"/>
</dbReference>
<comment type="similarity">
    <text evidence="2 7">Belongs to the FPP/GGPP synthase family.</text>
</comment>
<dbReference type="AlphaFoldDB" id="A0A017T5E7"/>
<dbReference type="GO" id="GO:0046872">
    <property type="term" value="F:metal ion binding"/>
    <property type="evidence" value="ECO:0007669"/>
    <property type="project" value="UniProtKB-KW"/>
</dbReference>
<dbReference type="RefSeq" id="WP_044245366.1">
    <property type="nucleotide sequence ID" value="NZ_ASRX01000042.1"/>
</dbReference>
<dbReference type="Gene3D" id="1.10.600.10">
    <property type="entry name" value="Farnesyl Diphosphate Synthase"/>
    <property type="match status" value="1"/>
</dbReference>
<keyword evidence="3 7" id="KW-0808">Transferase</keyword>
<dbReference type="eggNOG" id="COG0142">
    <property type="taxonomic scope" value="Bacteria"/>
</dbReference>
<comment type="caution">
    <text evidence="8">The sequence shown here is derived from an EMBL/GenBank/DDBJ whole genome shotgun (WGS) entry which is preliminary data.</text>
</comment>
<dbReference type="InterPro" id="IPR008949">
    <property type="entry name" value="Isoprenoid_synthase_dom_sf"/>
</dbReference>
<evidence type="ECO:0000256" key="2">
    <source>
        <dbReference type="ARBA" id="ARBA00006706"/>
    </source>
</evidence>
<keyword evidence="9" id="KW-1185">Reference proteome</keyword>
<keyword evidence="6" id="KW-0414">Isoprene biosynthesis</keyword>
<reference evidence="8 9" key="1">
    <citation type="submission" date="2013-05" db="EMBL/GenBank/DDBJ databases">
        <title>Genome assembly of Chondromyces apiculatus DSM 436.</title>
        <authorList>
            <person name="Sharma G."/>
            <person name="Khatri I."/>
            <person name="Kaur C."/>
            <person name="Mayilraj S."/>
            <person name="Subramanian S."/>
        </authorList>
    </citation>
    <scope>NUCLEOTIDE SEQUENCE [LARGE SCALE GENOMIC DNA]</scope>
    <source>
        <strain evidence="8 9">DSM 436</strain>
    </source>
</reference>
<dbReference type="InterPro" id="IPR033749">
    <property type="entry name" value="Polyprenyl_synt_CS"/>
</dbReference>
<evidence type="ECO:0000256" key="3">
    <source>
        <dbReference type="ARBA" id="ARBA00022679"/>
    </source>
</evidence>
<dbReference type="PROSITE" id="PS00723">
    <property type="entry name" value="POLYPRENYL_SYNTHASE_1"/>
    <property type="match status" value="1"/>
</dbReference>
<dbReference type="OrthoDB" id="9805316at2"/>
<dbReference type="SFLD" id="SFLDS00005">
    <property type="entry name" value="Isoprenoid_Synthase_Type_I"/>
    <property type="match status" value="1"/>
</dbReference>
<dbReference type="PANTHER" id="PTHR43281:SF1">
    <property type="entry name" value="FARNESYL DIPHOSPHATE SYNTHASE"/>
    <property type="match status" value="1"/>
</dbReference>
<evidence type="ECO:0000313" key="8">
    <source>
        <dbReference type="EMBL" id="EYF03791.1"/>
    </source>
</evidence>
<dbReference type="GO" id="GO:0004659">
    <property type="term" value="F:prenyltransferase activity"/>
    <property type="evidence" value="ECO:0007669"/>
    <property type="project" value="InterPro"/>
</dbReference>
<dbReference type="EMBL" id="ASRX01000042">
    <property type="protein sequence ID" value="EYF03791.1"/>
    <property type="molecule type" value="Genomic_DNA"/>
</dbReference>
<evidence type="ECO:0000256" key="5">
    <source>
        <dbReference type="ARBA" id="ARBA00022842"/>
    </source>
</evidence>
<dbReference type="GO" id="GO:0008299">
    <property type="term" value="P:isoprenoid biosynthetic process"/>
    <property type="evidence" value="ECO:0007669"/>
    <property type="project" value="UniProtKB-KW"/>
</dbReference>
<dbReference type="SUPFAM" id="SSF48576">
    <property type="entry name" value="Terpenoid synthases"/>
    <property type="match status" value="1"/>
</dbReference>
<evidence type="ECO:0000313" key="9">
    <source>
        <dbReference type="Proteomes" id="UP000019678"/>
    </source>
</evidence>
<evidence type="ECO:0000256" key="7">
    <source>
        <dbReference type="RuleBase" id="RU004466"/>
    </source>
</evidence>
<organism evidence="8 9">
    <name type="scientific">Chondromyces apiculatus DSM 436</name>
    <dbReference type="NCBI Taxonomy" id="1192034"/>
    <lineage>
        <taxon>Bacteria</taxon>
        <taxon>Pseudomonadati</taxon>
        <taxon>Myxococcota</taxon>
        <taxon>Polyangia</taxon>
        <taxon>Polyangiales</taxon>
        <taxon>Polyangiaceae</taxon>
        <taxon>Chondromyces</taxon>
    </lineage>
</organism>